<dbReference type="PROSITE" id="PS50839">
    <property type="entry name" value="CHASE"/>
    <property type="match status" value="1"/>
</dbReference>
<dbReference type="InterPro" id="IPR036890">
    <property type="entry name" value="HATPase_C_sf"/>
</dbReference>
<feature type="domain" description="CHASE" evidence="12">
    <location>
        <begin position="134"/>
        <end position="236"/>
    </location>
</feature>
<keyword evidence="7" id="KW-0547">Nucleotide-binding</keyword>
<evidence type="ECO:0000256" key="9">
    <source>
        <dbReference type="ARBA" id="ARBA00022840"/>
    </source>
</evidence>
<evidence type="ECO:0000256" key="10">
    <source>
        <dbReference type="ARBA" id="ARBA00022989"/>
    </source>
</evidence>
<keyword evidence="9" id="KW-0067">ATP-binding</keyword>
<evidence type="ECO:0000256" key="8">
    <source>
        <dbReference type="ARBA" id="ARBA00022777"/>
    </source>
</evidence>
<comment type="caution">
    <text evidence="13">The sequence shown here is derived from an EMBL/GenBank/DDBJ whole genome shotgun (WGS) entry which is preliminary data.</text>
</comment>
<keyword evidence="11" id="KW-0472">Membrane</keyword>
<evidence type="ECO:0000256" key="5">
    <source>
        <dbReference type="ARBA" id="ARBA00022679"/>
    </source>
</evidence>
<proteinExistence type="predicted"/>
<dbReference type="RefSeq" id="WP_165047640.1">
    <property type="nucleotide sequence ID" value="NZ_JAALFE010000004.1"/>
</dbReference>
<keyword evidence="5" id="KW-0808">Transferase</keyword>
<dbReference type="Pfam" id="PF03924">
    <property type="entry name" value="CHASE"/>
    <property type="match status" value="1"/>
</dbReference>
<dbReference type="Pfam" id="PF07536">
    <property type="entry name" value="HWE_HK"/>
    <property type="match status" value="1"/>
</dbReference>
<dbReference type="SMART" id="SM01079">
    <property type="entry name" value="CHASE"/>
    <property type="match status" value="1"/>
</dbReference>
<evidence type="ECO:0000256" key="11">
    <source>
        <dbReference type="ARBA" id="ARBA00023136"/>
    </source>
</evidence>
<dbReference type="Proteomes" id="UP000474758">
    <property type="component" value="Unassembled WGS sequence"/>
</dbReference>
<keyword evidence="6" id="KW-0812">Transmembrane</keyword>
<sequence length="565" mass="60813">MRALLVRIMPQVALMAGLGLGAVMTFAVYSAEERRLEAEFERSADLAVDLITSRLEQHVVVLRAAKGLFAASRGKVARDEFLRFIEAVDIVGDLSGVQGVGFARAFPPDQGAGARAEIAAQYGVDVEIRPETDQPWRVPIVLLEPDNPRNMNALGYDMYVEPVRRAAMDRALATGEPQMSGPVMLVQETEVDRQTGFLVYLAYGGRSAGAGGGLSAQVGFVYAPFRGGDLIRAALSGAHGTQPGMRIMDEAMPDLPIHADPVVGEGGPDLSRRVDVLGRTWRFDLWQTGTVPWHRHLGSLLVGLVSILFAATAALAISARQEEAGQARELAAAAKRESEYRGLLLQEMKHRIKNHIARIQSIARQSARGASDVKAFTTAFDSRLQAMAAVQEILAGTLSAQADLGEILRKELQQCLDTAAVDHLMAGPPVVLDERQAHAFAMVAHELVTNAMKYGGLSGEGGRLRVNWQLDPPETAGAAPVVALDWVERFPGPSEAPAPAPAATAIAGGGFGSRLIEASLKGELSGTISRDFSADGLHIRIRFAMNPDLVPKVAARPEERRRRRR</sequence>
<organism evidence="13 14">
    <name type="scientific">Paragemmobacter kunshanensis</name>
    <dbReference type="NCBI Taxonomy" id="2583234"/>
    <lineage>
        <taxon>Bacteria</taxon>
        <taxon>Pseudomonadati</taxon>
        <taxon>Pseudomonadota</taxon>
        <taxon>Alphaproteobacteria</taxon>
        <taxon>Rhodobacterales</taxon>
        <taxon>Paracoccaceae</taxon>
        <taxon>Paragemmobacter</taxon>
    </lineage>
</organism>
<evidence type="ECO:0000256" key="7">
    <source>
        <dbReference type="ARBA" id="ARBA00022741"/>
    </source>
</evidence>
<dbReference type="GO" id="GO:0005524">
    <property type="term" value="F:ATP binding"/>
    <property type="evidence" value="ECO:0007669"/>
    <property type="project" value="UniProtKB-KW"/>
</dbReference>
<evidence type="ECO:0000313" key="13">
    <source>
        <dbReference type="EMBL" id="NGQ90311.1"/>
    </source>
</evidence>
<reference evidence="13 14" key="1">
    <citation type="submission" date="2020-02" db="EMBL/GenBank/DDBJ databases">
        <title>Rhodobacter translucens sp. nov., a novel bacterium isolated from activated sludge.</title>
        <authorList>
            <person name="Liu J."/>
        </authorList>
    </citation>
    <scope>NUCLEOTIDE SEQUENCE [LARGE SCALE GENOMIC DNA]</scope>
    <source>
        <strain evidence="13 14">HX-7-19</strain>
    </source>
</reference>
<keyword evidence="14" id="KW-1185">Reference proteome</keyword>
<dbReference type="EC" id="2.7.13.3" evidence="3"/>
<dbReference type="Gene3D" id="3.30.450.350">
    <property type="entry name" value="CHASE domain"/>
    <property type="match status" value="1"/>
</dbReference>
<dbReference type="GO" id="GO:0004673">
    <property type="term" value="F:protein histidine kinase activity"/>
    <property type="evidence" value="ECO:0007669"/>
    <property type="project" value="UniProtKB-EC"/>
</dbReference>
<gene>
    <name evidence="13" type="ORF">G5V65_05335</name>
</gene>
<keyword evidence="8" id="KW-0418">Kinase</keyword>
<dbReference type="Gene3D" id="3.30.565.10">
    <property type="entry name" value="Histidine kinase-like ATPase, C-terminal domain"/>
    <property type="match status" value="1"/>
</dbReference>
<evidence type="ECO:0000256" key="1">
    <source>
        <dbReference type="ARBA" id="ARBA00000085"/>
    </source>
</evidence>
<keyword evidence="10" id="KW-1133">Transmembrane helix</keyword>
<accession>A0A6M1U8D3</accession>
<dbReference type="EMBL" id="JAALFE010000004">
    <property type="protein sequence ID" value="NGQ90311.1"/>
    <property type="molecule type" value="Genomic_DNA"/>
</dbReference>
<comment type="catalytic activity">
    <reaction evidence="1">
        <text>ATP + protein L-histidine = ADP + protein N-phospho-L-histidine.</text>
        <dbReference type="EC" id="2.7.13.3"/>
    </reaction>
</comment>
<dbReference type="InterPro" id="IPR006189">
    <property type="entry name" value="CHASE_dom"/>
</dbReference>
<evidence type="ECO:0000256" key="2">
    <source>
        <dbReference type="ARBA" id="ARBA00004370"/>
    </source>
</evidence>
<name>A0A6M1U8D3_9RHOB</name>
<evidence type="ECO:0000256" key="6">
    <source>
        <dbReference type="ARBA" id="ARBA00022692"/>
    </source>
</evidence>
<evidence type="ECO:0000313" key="14">
    <source>
        <dbReference type="Proteomes" id="UP000474758"/>
    </source>
</evidence>
<dbReference type="PANTHER" id="PTHR41523:SF8">
    <property type="entry name" value="ETHYLENE RESPONSE SENSOR PROTEIN"/>
    <property type="match status" value="1"/>
</dbReference>
<dbReference type="PANTHER" id="PTHR41523">
    <property type="entry name" value="TWO-COMPONENT SYSTEM SENSOR PROTEIN"/>
    <property type="match status" value="1"/>
</dbReference>
<protein>
    <recommendedName>
        <fullName evidence="3">histidine kinase</fullName>
        <ecNumber evidence="3">2.7.13.3</ecNumber>
    </recommendedName>
</protein>
<dbReference type="SMART" id="SM00911">
    <property type="entry name" value="HWE_HK"/>
    <property type="match status" value="1"/>
</dbReference>
<dbReference type="InterPro" id="IPR042240">
    <property type="entry name" value="CHASE_sf"/>
</dbReference>
<dbReference type="GO" id="GO:0016020">
    <property type="term" value="C:membrane"/>
    <property type="evidence" value="ECO:0007669"/>
    <property type="project" value="UniProtKB-SubCell"/>
</dbReference>
<evidence type="ECO:0000259" key="12">
    <source>
        <dbReference type="PROSITE" id="PS50839"/>
    </source>
</evidence>
<keyword evidence="4" id="KW-0597">Phosphoprotein</keyword>
<comment type="subcellular location">
    <subcellularLocation>
        <location evidence="2">Membrane</location>
    </subcellularLocation>
</comment>
<evidence type="ECO:0000256" key="3">
    <source>
        <dbReference type="ARBA" id="ARBA00012438"/>
    </source>
</evidence>
<dbReference type="AlphaFoldDB" id="A0A6M1U8D3"/>
<evidence type="ECO:0000256" key="4">
    <source>
        <dbReference type="ARBA" id="ARBA00022553"/>
    </source>
</evidence>
<dbReference type="GO" id="GO:0007165">
    <property type="term" value="P:signal transduction"/>
    <property type="evidence" value="ECO:0007669"/>
    <property type="project" value="UniProtKB-ARBA"/>
</dbReference>
<dbReference type="InterPro" id="IPR011102">
    <property type="entry name" value="Sig_transdc_His_kinase_HWE"/>
</dbReference>